<sequence>MATPQGRNASRDPKGTMKSTAHKMMQDKETDKMKKESEKMEKRKKSMKEDRKNNKVN</sequence>
<dbReference type="RefSeq" id="WP_014679422.1">
    <property type="nucleotide sequence ID" value="NC_017770.1"/>
</dbReference>
<feature type="region of interest" description="Disordered" evidence="1">
    <location>
        <begin position="1"/>
        <end position="57"/>
    </location>
</feature>
<name>H8KQ27_SOLCM</name>
<dbReference type="Proteomes" id="UP000007590">
    <property type="component" value="Chromosome"/>
</dbReference>
<proteinExistence type="predicted"/>
<protein>
    <submittedName>
        <fullName evidence="2">Uncharacterized protein</fullName>
    </submittedName>
</protein>
<evidence type="ECO:0000313" key="2">
    <source>
        <dbReference type="EMBL" id="AFD06195.1"/>
    </source>
</evidence>
<dbReference type="AlphaFoldDB" id="H8KQ27"/>
<organism evidence="2 3">
    <name type="scientific">Solitalea canadensis (strain ATCC 29591 / DSM 3403 / JCM 21819 / LMG 8368 / NBRC 15130 / NCIMB 12057 / USAM 9D)</name>
    <name type="common">Flexibacter canadensis</name>
    <dbReference type="NCBI Taxonomy" id="929556"/>
    <lineage>
        <taxon>Bacteria</taxon>
        <taxon>Pseudomonadati</taxon>
        <taxon>Bacteroidota</taxon>
        <taxon>Sphingobacteriia</taxon>
        <taxon>Sphingobacteriales</taxon>
        <taxon>Sphingobacteriaceae</taxon>
        <taxon>Solitalea</taxon>
    </lineage>
</organism>
<accession>H8KQ27</accession>
<evidence type="ECO:0000256" key="1">
    <source>
        <dbReference type="SAM" id="MobiDB-lite"/>
    </source>
</evidence>
<feature type="compositionally biased region" description="Basic and acidic residues" evidence="1">
    <location>
        <begin position="24"/>
        <end position="57"/>
    </location>
</feature>
<keyword evidence="3" id="KW-1185">Reference proteome</keyword>
<gene>
    <name evidence="2" type="ordered locus">Solca_1089</name>
</gene>
<evidence type="ECO:0000313" key="3">
    <source>
        <dbReference type="Proteomes" id="UP000007590"/>
    </source>
</evidence>
<dbReference type="EMBL" id="CP003349">
    <property type="protein sequence ID" value="AFD06195.1"/>
    <property type="molecule type" value="Genomic_DNA"/>
</dbReference>
<dbReference type="STRING" id="929556.Solca_1089"/>
<dbReference type="HOGENOM" id="CLU_2994331_0_0_10"/>
<reference evidence="2" key="1">
    <citation type="submission" date="2012-02" db="EMBL/GenBank/DDBJ databases">
        <title>The complete genome of Solitalea canadensis DSM 3403.</title>
        <authorList>
            <consortium name="US DOE Joint Genome Institute (JGI-PGF)"/>
            <person name="Lucas S."/>
            <person name="Copeland A."/>
            <person name="Lapidus A."/>
            <person name="Glavina del Rio T."/>
            <person name="Dalin E."/>
            <person name="Tice H."/>
            <person name="Bruce D."/>
            <person name="Goodwin L."/>
            <person name="Pitluck S."/>
            <person name="Peters L."/>
            <person name="Ovchinnikova G."/>
            <person name="Lu M."/>
            <person name="Kyrpides N."/>
            <person name="Mavromatis K."/>
            <person name="Ivanova N."/>
            <person name="Brettin T."/>
            <person name="Detter J.C."/>
            <person name="Han C."/>
            <person name="Larimer F."/>
            <person name="Land M."/>
            <person name="Hauser L."/>
            <person name="Markowitz V."/>
            <person name="Cheng J.-F."/>
            <person name="Hugenholtz P."/>
            <person name="Woyke T."/>
            <person name="Wu D."/>
            <person name="Spring S."/>
            <person name="Schroeder M."/>
            <person name="Kopitz M."/>
            <person name="Brambilla E."/>
            <person name="Klenk H.-P."/>
            <person name="Eisen J.A."/>
        </authorList>
    </citation>
    <scope>NUCLEOTIDE SEQUENCE</scope>
    <source>
        <strain evidence="2">DSM 3403</strain>
    </source>
</reference>
<dbReference type="KEGG" id="scn:Solca_1089"/>